<keyword evidence="1" id="KW-0479">Metal-binding</keyword>
<organism evidence="3 4">
    <name type="scientific">Sulfobacillus thermosulfidooxidans (strain DSM 9293 / VKM B-1269 / AT-1)</name>
    <dbReference type="NCBI Taxonomy" id="929705"/>
    <lineage>
        <taxon>Bacteria</taxon>
        <taxon>Bacillati</taxon>
        <taxon>Bacillota</taxon>
        <taxon>Clostridia</taxon>
        <taxon>Eubacteriales</taxon>
        <taxon>Clostridiales Family XVII. Incertae Sedis</taxon>
        <taxon>Sulfobacillus</taxon>
    </lineage>
</organism>
<sequence>MSEAVDAVLLIGHGSRDEEGSRQFDEMVKQVDEILKKSLTIPVYRAFLEFARPRIDETIHELVANGVKNLAAVPVMLLDAGHKMQDIPHELAHAAQTYSDLHIRYGDHLGFHPDIMTVILNRLASFAADPDTGILFVGRGSSDPVANAHFYQMSRMLWERTEYALVENAFIGITFPSLPQGLQRIYQLGARKIIVVPYFLFTGALFKKIERVSYEFAAQHPDVKLSVTQYFGLEEEIIQIVAQRVHEVLRGEHTAYNVEWMRHLAVHRYPSSHHHDHHHDHHHGHAHHH</sequence>
<dbReference type="Gene3D" id="3.40.50.1400">
    <property type="match status" value="2"/>
</dbReference>
<evidence type="ECO:0000313" key="4">
    <source>
        <dbReference type="Proteomes" id="UP000192660"/>
    </source>
</evidence>
<dbReference type="InterPro" id="IPR050963">
    <property type="entry name" value="Sirohydro_Cobaltochel/CbiX"/>
</dbReference>
<gene>
    <name evidence="3" type="ORF">SAMN00768000_2321</name>
</gene>
<evidence type="ECO:0000256" key="2">
    <source>
        <dbReference type="ARBA" id="ARBA00023239"/>
    </source>
</evidence>
<dbReference type="GO" id="GO:0016829">
    <property type="term" value="F:lyase activity"/>
    <property type="evidence" value="ECO:0007669"/>
    <property type="project" value="UniProtKB-KW"/>
</dbReference>
<dbReference type="PANTHER" id="PTHR33542">
    <property type="entry name" value="SIROHYDROCHLORIN FERROCHELATASE, CHLOROPLASTIC"/>
    <property type="match status" value="1"/>
</dbReference>
<dbReference type="CDD" id="cd03414">
    <property type="entry name" value="CbiX_SirB_C"/>
    <property type="match status" value="1"/>
</dbReference>
<dbReference type="PANTHER" id="PTHR33542:SF3">
    <property type="entry name" value="SIROHYDROCHLORIN FERROCHELATASE, CHLOROPLASTIC"/>
    <property type="match status" value="1"/>
</dbReference>
<accession>A0A1W1WH32</accession>
<dbReference type="Pfam" id="PF01903">
    <property type="entry name" value="CbiX"/>
    <property type="match status" value="2"/>
</dbReference>
<keyword evidence="4" id="KW-1185">Reference proteome</keyword>
<evidence type="ECO:0000313" key="3">
    <source>
        <dbReference type="EMBL" id="SMC05577.1"/>
    </source>
</evidence>
<keyword evidence="2" id="KW-0456">Lyase</keyword>
<dbReference type="SUPFAM" id="SSF53800">
    <property type="entry name" value="Chelatase"/>
    <property type="match status" value="1"/>
</dbReference>
<dbReference type="RefSeq" id="WP_084661627.1">
    <property type="nucleotide sequence ID" value="NZ_FWWY01000001.1"/>
</dbReference>
<dbReference type="AlphaFoldDB" id="A0A1W1WH32"/>
<protein>
    <submittedName>
        <fullName evidence="3">Sirohydrochlorin cobaltochelatase</fullName>
    </submittedName>
</protein>
<dbReference type="OrthoDB" id="9797895at2"/>
<reference evidence="4" key="1">
    <citation type="submission" date="2017-04" db="EMBL/GenBank/DDBJ databases">
        <authorList>
            <person name="Varghese N."/>
            <person name="Submissions S."/>
        </authorList>
    </citation>
    <scope>NUCLEOTIDE SEQUENCE [LARGE SCALE GENOMIC DNA]</scope>
    <source>
        <strain evidence="4">DSM 9293</strain>
    </source>
</reference>
<dbReference type="InterPro" id="IPR002762">
    <property type="entry name" value="CbiX-like"/>
</dbReference>
<name>A0A1W1WH32_SULTA</name>
<dbReference type="GO" id="GO:0046872">
    <property type="term" value="F:metal ion binding"/>
    <property type="evidence" value="ECO:0007669"/>
    <property type="project" value="UniProtKB-KW"/>
</dbReference>
<dbReference type="Proteomes" id="UP000192660">
    <property type="component" value="Unassembled WGS sequence"/>
</dbReference>
<dbReference type="STRING" id="28034.BFX07_08625"/>
<dbReference type="EMBL" id="FWWY01000001">
    <property type="protein sequence ID" value="SMC05577.1"/>
    <property type="molecule type" value="Genomic_DNA"/>
</dbReference>
<evidence type="ECO:0000256" key="1">
    <source>
        <dbReference type="ARBA" id="ARBA00022723"/>
    </source>
</evidence>
<dbReference type="CDD" id="cd03416">
    <property type="entry name" value="CbiX_SirB_N"/>
    <property type="match status" value="1"/>
</dbReference>
<proteinExistence type="predicted"/>